<proteinExistence type="predicted"/>
<comment type="caution">
    <text evidence="1">The sequence shown here is derived from an EMBL/GenBank/DDBJ whole genome shotgun (WGS) entry which is preliminary data.</text>
</comment>
<dbReference type="RefSeq" id="WP_188504028.1">
    <property type="nucleotide sequence ID" value="NZ_BMER01000001.1"/>
</dbReference>
<reference evidence="1" key="2">
    <citation type="submission" date="2020-09" db="EMBL/GenBank/DDBJ databases">
        <authorList>
            <person name="Sun Q."/>
            <person name="Zhou Y."/>
        </authorList>
    </citation>
    <scope>NUCLEOTIDE SEQUENCE</scope>
    <source>
        <strain evidence="1">CGMCC 1.12195</strain>
    </source>
</reference>
<dbReference type="InterPro" id="IPR011006">
    <property type="entry name" value="CheY-like_superfamily"/>
</dbReference>
<evidence type="ECO:0008006" key="3">
    <source>
        <dbReference type="Google" id="ProtNLM"/>
    </source>
</evidence>
<dbReference type="AlphaFoldDB" id="A0A917HBA4"/>
<evidence type="ECO:0000313" key="1">
    <source>
        <dbReference type="EMBL" id="GGG73784.1"/>
    </source>
</evidence>
<dbReference type="Gene3D" id="3.40.50.2300">
    <property type="match status" value="1"/>
</dbReference>
<organism evidence="1 2">
    <name type="scientific">Parapedobacter pyrenivorans</name>
    <dbReference type="NCBI Taxonomy" id="1305674"/>
    <lineage>
        <taxon>Bacteria</taxon>
        <taxon>Pseudomonadati</taxon>
        <taxon>Bacteroidota</taxon>
        <taxon>Sphingobacteriia</taxon>
        <taxon>Sphingobacteriales</taxon>
        <taxon>Sphingobacteriaceae</taxon>
        <taxon>Parapedobacter</taxon>
    </lineage>
</organism>
<accession>A0A917HBA4</accession>
<dbReference type="SUPFAM" id="SSF52172">
    <property type="entry name" value="CheY-like"/>
    <property type="match status" value="1"/>
</dbReference>
<gene>
    <name evidence="1" type="ORF">GCM10007415_01420</name>
</gene>
<reference evidence="1" key="1">
    <citation type="journal article" date="2014" name="Int. J. Syst. Evol. Microbiol.">
        <title>Complete genome sequence of Corynebacterium casei LMG S-19264T (=DSM 44701T), isolated from a smear-ripened cheese.</title>
        <authorList>
            <consortium name="US DOE Joint Genome Institute (JGI-PGF)"/>
            <person name="Walter F."/>
            <person name="Albersmeier A."/>
            <person name="Kalinowski J."/>
            <person name="Ruckert C."/>
        </authorList>
    </citation>
    <scope>NUCLEOTIDE SEQUENCE</scope>
    <source>
        <strain evidence="1">CGMCC 1.12195</strain>
    </source>
</reference>
<name>A0A917HBA4_9SPHI</name>
<dbReference type="EMBL" id="BMER01000001">
    <property type="protein sequence ID" value="GGG73784.1"/>
    <property type="molecule type" value="Genomic_DNA"/>
</dbReference>
<sequence>MILDKQRRLGIPNGSIHYRVFGCLIVENEPFSIEMIKDLVASRKDLKLLGVVTEMEQLAKVVQSLKPDIIFLDLIIPLGNCGDFHFGMLPQESSIVVVSAIPLSHYQKRDLLTNPRELCKPVSFERFNRCLDDVIRERLGQQHDSRN</sequence>
<evidence type="ECO:0000313" key="2">
    <source>
        <dbReference type="Proteomes" id="UP000660862"/>
    </source>
</evidence>
<protein>
    <recommendedName>
        <fullName evidence="3">Response regulator receiver domain-containing protein</fullName>
    </recommendedName>
</protein>
<dbReference type="Proteomes" id="UP000660862">
    <property type="component" value="Unassembled WGS sequence"/>
</dbReference>
<keyword evidence="2" id="KW-1185">Reference proteome</keyword>